<accession>A0A7V3KML1</accession>
<evidence type="ECO:0000313" key="1">
    <source>
        <dbReference type="EMBL" id="HGB35513.1"/>
    </source>
</evidence>
<reference evidence="1" key="1">
    <citation type="journal article" date="2020" name="mSystems">
        <title>Genome- and Community-Level Interaction Insights into Carbon Utilization and Element Cycling Functions of Hydrothermarchaeota in Hydrothermal Sediment.</title>
        <authorList>
            <person name="Zhou Z."/>
            <person name="Liu Y."/>
            <person name="Xu W."/>
            <person name="Pan J."/>
            <person name="Luo Z.H."/>
            <person name="Li M."/>
        </authorList>
    </citation>
    <scope>NUCLEOTIDE SEQUENCE [LARGE SCALE GENOMIC DNA]</scope>
    <source>
        <strain evidence="1">SpSt-754</strain>
    </source>
</reference>
<dbReference type="EMBL" id="DTGD01000050">
    <property type="protein sequence ID" value="HGB35513.1"/>
    <property type="molecule type" value="Genomic_DNA"/>
</dbReference>
<proteinExistence type="predicted"/>
<evidence type="ECO:0008006" key="2">
    <source>
        <dbReference type="Google" id="ProtNLM"/>
    </source>
</evidence>
<sequence>MMDDLNFRFFYDKGMKLYKEGKLFEARSFLRRAYLIWPWNQKLEKVLKEIEDKLLNENKSLIKPGEEDYA</sequence>
<organism evidence="1">
    <name type="scientific">candidate division WOR-3 bacterium</name>
    <dbReference type="NCBI Taxonomy" id="2052148"/>
    <lineage>
        <taxon>Bacteria</taxon>
        <taxon>Bacteria division WOR-3</taxon>
    </lineage>
</organism>
<comment type="caution">
    <text evidence="1">The sequence shown here is derived from an EMBL/GenBank/DDBJ whole genome shotgun (WGS) entry which is preliminary data.</text>
</comment>
<gene>
    <name evidence="1" type="ORF">ENV38_01235</name>
</gene>
<name>A0A7V3KML1_UNCW3</name>
<dbReference type="AlphaFoldDB" id="A0A7V3KML1"/>
<protein>
    <recommendedName>
        <fullName evidence="2">Tetratricopeptide repeat protein</fullName>
    </recommendedName>
</protein>